<reference evidence="9 10" key="1">
    <citation type="journal article" date="2020" name="Int. J. Syst. Evol. Microbiol.">
        <title>Novel acetic acid bacteria from cider fermentations: Acetobacter conturbans sp. nov. and Acetobacter fallax sp. nov.</title>
        <authorList>
            <person name="Sombolestani A.S."/>
            <person name="Cleenwerck I."/>
            <person name="Cnockaert M."/>
            <person name="Borremans W."/>
            <person name="Wieme A.D."/>
            <person name="De Vuyst L."/>
            <person name="Vandamme P."/>
        </authorList>
    </citation>
    <scope>NUCLEOTIDE SEQUENCE [LARGE SCALE GENOMIC DNA]</scope>
    <source>
        <strain evidence="9 10">LMG 1627</strain>
    </source>
</reference>
<dbReference type="EC" id="3.5.4.4" evidence="3"/>
<evidence type="ECO:0000256" key="5">
    <source>
        <dbReference type="ARBA" id="ARBA00022801"/>
    </source>
</evidence>
<keyword evidence="4" id="KW-0479">Metal-binding</keyword>
<feature type="signal peptide" evidence="7">
    <location>
        <begin position="1"/>
        <end position="23"/>
    </location>
</feature>
<proteinExistence type="inferred from homology"/>
<evidence type="ECO:0000256" key="2">
    <source>
        <dbReference type="ARBA" id="ARBA00006676"/>
    </source>
</evidence>
<dbReference type="Gene3D" id="3.20.20.140">
    <property type="entry name" value="Metal-dependent hydrolases"/>
    <property type="match status" value="1"/>
</dbReference>
<organism evidence="9 10">
    <name type="scientific">Acetobacter conturbans</name>
    <dbReference type="NCBI Taxonomy" id="1737472"/>
    <lineage>
        <taxon>Bacteria</taxon>
        <taxon>Pseudomonadati</taxon>
        <taxon>Pseudomonadota</taxon>
        <taxon>Alphaproteobacteria</taxon>
        <taxon>Acetobacterales</taxon>
        <taxon>Acetobacteraceae</taxon>
        <taxon>Acetobacter</taxon>
    </lineage>
</organism>
<accession>A0ABX0K455</accession>
<dbReference type="SUPFAM" id="SSF51556">
    <property type="entry name" value="Metallo-dependent hydrolases"/>
    <property type="match status" value="1"/>
</dbReference>
<dbReference type="InterPro" id="IPR032466">
    <property type="entry name" value="Metal_Hydrolase"/>
</dbReference>
<comment type="cofactor">
    <cofactor evidence="1">
        <name>Zn(2+)</name>
        <dbReference type="ChEBI" id="CHEBI:29105"/>
    </cofactor>
</comment>
<evidence type="ECO:0000259" key="8">
    <source>
        <dbReference type="Pfam" id="PF00962"/>
    </source>
</evidence>
<feature type="domain" description="Adenosine deaminase" evidence="8">
    <location>
        <begin position="202"/>
        <end position="459"/>
    </location>
</feature>
<sequence length="523" mass="57441">MQAMIRRLLPALLSISLSHAALAASISGNEAAATATRFETIRADPTQLSVFMRGFPKGADLHNHLVGAIYAEHLLEWAREDQLCVNPVTGAIGPAKCVFGFHASREAIPAQQVIEDSALYAGEIDALSMRNFVPTQEEHSGHDHFFATFDRFLPATTTHDADMLVDALTQAARDHITYIELMVSPELSAVARLGSSTKVADEKDISHAEVQLTPHLRSFVKLAGSETDSMEHKARAALKCDTKDALPGCNVTVRYLYQTVRTMPPGMVLAQIAFGYALTQADPRFVGINIVGAEDNPIAMHDYTLHMQMFHVLSEHWPDVKLSLHAGELSEGLVPPEGLDTHIRQAVEIAGASRIGHGVDIMQERDPYGLLDELARHNILVEINLTSNAQILNIQGPNHPFMTYRAHGVPVALSTDDQGVSRSTLTSEYIRATITYGLSYPDLKDLSRMGLEHAFLPGKSLWESTRPFRIASVCASVRPLEPSDNGPCHDLLSQNEKATLQWKLEGDFARFEHRMAAGEPLQN</sequence>
<dbReference type="Proteomes" id="UP000631653">
    <property type="component" value="Unassembled WGS sequence"/>
</dbReference>
<keyword evidence="5" id="KW-0378">Hydrolase</keyword>
<evidence type="ECO:0000313" key="10">
    <source>
        <dbReference type="Proteomes" id="UP000631653"/>
    </source>
</evidence>
<dbReference type="EMBL" id="WOSY01000009">
    <property type="protein sequence ID" value="NHN89103.1"/>
    <property type="molecule type" value="Genomic_DNA"/>
</dbReference>
<keyword evidence="10" id="KW-1185">Reference proteome</keyword>
<dbReference type="PANTHER" id="PTHR11409">
    <property type="entry name" value="ADENOSINE DEAMINASE"/>
    <property type="match status" value="1"/>
</dbReference>
<keyword evidence="6" id="KW-0862">Zinc</keyword>
<keyword evidence="7" id="KW-0732">Signal</keyword>
<comment type="caution">
    <text evidence="9">The sequence shown here is derived from an EMBL/GenBank/DDBJ whole genome shotgun (WGS) entry which is preliminary data.</text>
</comment>
<evidence type="ECO:0000313" key="9">
    <source>
        <dbReference type="EMBL" id="NHN89103.1"/>
    </source>
</evidence>
<comment type="similarity">
    <text evidence="2">Belongs to the metallo-dependent hydrolases superfamily. Adenosine and AMP deaminases family.</text>
</comment>
<evidence type="ECO:0000256" key="3">
    <source>
        <dbReference type="ARBA" id="ARBA00012784"/>
    </source>
</evidence>
<dbReference type="InterPro" id="IPR006330">
    <property type="entry name" value="Ado/ade_deaminase"/>
</dbReference>
<evidence type="ECO:0000256" key="4">
    <source>
        <dbReference type="ARBA" id="ARBA00022723"/>
    </source>
</evidence>
<evidence type="ECO:0000256" key="6">
    <source>
        <dbReference type="ARBA" id="ARBA00022833"/>
    </source>
</evidence>
<dbReference type="PANTHER" id="PTHR11409:SF43">
    <property type="entry name" value="ADENOSINE DEAMINASE"/>
    <property type="match status" value="1"/>
</dbReference>
<dbReference type="InterPro" id="IPR001365">
    <property type="entry name" value="A_deaminase_dom"/>
</dbReference>
<evidence type="ECO:0000256" key="7">
    <source>
        <dbReference type="SAM" id="SignalP"/>
    </source>
</evidence>
<feature type="chain" id="PRO_5045302687" description="adenosine deaminase" evidence="7">
    <location>
        <begin position="24"/>
        <end position="523"/>
    </location>
</feature>
<protein>
    <recommendedName>
        <fullName evidence="3">adenosine deaminase</fullName>
        <ecNumber evidence="3">3.5.4.4</ecNumber>
    </recommendedName>
</protein>
<evidence type="ECO:0000256" key="1">
    <source>
        <dbReference type="ARBA" id="ARBA00001947"/>
    </source>
</evidence>
<name>A0ABX0K455_9PROT</name>
<dbReference type="Pfam" id="PF00962">
    <property type="entry name" value="A_deaminase"/>
    <property type="match status" value="1"/>
</dbReference>
<gene>
    <name evidence="9" type="ORF">GOB81_10735</name>
</gene>